<comment type="caution">
    <text evidence="2">The sequence shown here is derived from an EMBL/GenBank/DDBJ whole genome shotgun (WGS) entry which is preliminary data.</text>
</comment>
<feature type="region of interest" description="Disordered" evidence="1">
    <location>
        <begin position="324"/>
        <end position="361"/>
    </location>
</feature>
<sequence>MLELQKKAKEDADTNRKFEEHNEGKPEKDQEGKCKIQTAQVKGNEGSNANLRLKEGKDADYHVQQGIRKSTMNSLNITSLDKNKEENCKKVIQNERSEEQNESKKEKEQESSFEEEPLEKQQEKEEDVNGEFITDNNINHTLKENNIDSGSNILINDEKDQSYYRLKQGIPRSTKFRSIINIYKCTNRLSSPEKEYNWSRLNTLENHNSEAHNGSKIGTNQEDSIEEELPDQQQQQKDITGEHELNRVTGEDSLPNNSDRVLNDNDDNCGSKLLIRDENDRNYRITQEIPRSITFRSIINLYKCTNRLSAVEEEYNWNLLIEDDPNTNLSTREDSSNKKNIGCKRKWGENQKGKGEKDATT</sequence>
<reference evidence="3" key="1">
    <citation type="journal article" date="2023" name="Proc. Natl. Acad. Sci. U.S.A.">
        <title>Genomic and structural basis for evolution of tropane alkaloid biosynthesis.</title>
        <authorList>
            <person name="Wanga Y.-J."/>
            <person name="Taina T."/>
            <person name="Yua J.-Y."/>
            <person name="Lia J."/>
            <person name="Xua B."/>
            <person name="Chenc J."/>
            <person name="D'Auriad J.C."/>
            <person name="Huanga J.-P."/>
            <person name="Huanga S.-X."/>
        </authorList>
    </citation>
    <scope>NUCLEOTIDE SEQUENCE [LARGE SCALE GENOMIC DNA]</scope>
    <source>
        <strain evidence="3">cv. KIB-2019</strain>
    </source>
</reference>
<dbReference type="AlphaFoldDB" id="A0A9Q1L7L8"/>
<dbReference type="Proteomes" id="UP001152561">
    <property type="component" value="Unassembled WGS sequence"/>
</dbReference>
<feature type="compositionally biased region" description="Basic and acidic residues" evidence="1">
    <location>
        <begin position="94"/>
        <end position="110"/>
    </location>
</feature>
<evidence type="ECO:0000313" key="2">
    <source>
        <dbReference type="EMBL" id="KAJ8529056.1"/>
    </source>
</evidence>
<feature type="region of interest" description="Disordered" evidence="1">
    <location>
        <begin position="1"/>
        <end position="34"/>
    </location>
</feature>
<feature type="region of interest" description="Disordered" evidence="1">
    <location>
        <begin position="94"/>
        <end position="130"/>
    </location>
</feature>
<gene>
    <name evidence="2" type="ORF">K7X08_035891</name>
</gene>
<name>A0A9Q1L7L8_9SOLA</name>
<accession>A0A9Q1L7L8</accession>
<feature type="compositionally biased region" description="Basic and acidic residues" evidence="1">
    <location>
        <begin position="239"/>
        <end position="250"/>
    </location>
</feature>
<evidence type="ECO:0000256" key="1">
    <source>
        <dbReference type="SAM" id="MobiDB-lite"/>
    </source>
</evidence>
<dbReference type="OrthoDB" id="1295061at2759"/>
<protein>
    <submittedName>
        <fullName evidence="2">Uncharacterized protein</fullName>
    </submittedName>
</protein>
<organism evidence="2 3">
    <name type="scientific">Anisodus acutangulus</name>
    <dbReference type="NCBI Taxonomy" id="402998"/>
    <lineage>
        <taxon>Eukaryota</taxon>
        <taxon>Viridiplantae</taxon>
        <taxon>Streptophyta</taxon>
        <taxon>Embryophyta</taxon>
        <taxon>Tracheophyta</taxon>
        <taxon>Spermatophyta</taxon>
        <taxon>Magnoliopsida</taxon>
        <taxon>eudicotyledons</taxon>
        <taxon>Gunneridae</taxon>
        <taxon>Pentapetalae</taxon>
        <taxon>asterids</taxon>
        <taxon>lamiids</taxon>
        <taxon>Solanales</taxon>
        <taxon>Solanaceae</taxon>
        <taxon>Solanoideae</taxon>
        <taxon>Hyoscyameae</taxon>
        <taxon>Anisodus</taxon>
    </lineage>
</organism>
<dbReference type="EMBL" id="JAJAGQ010000022">
    <property type="protein sequence ID" value="KAJ8529056.1"/>
    <property type="molecule type" value="Genomic_DNA"/>
</dbReference>
<feature type="compositionally biased region" description="Basic and acidic residues" evidence="1">
    <location>
        <begin position="346"/>
        <end position="361"/>
    </location>
</feature>
<keyword evidence="3" id="KW-1185">Reference proteome</keyword>
<evidence type="ECO:0000313" key="3">
    <source>
        <dbReference type="Proteomes" id="UP001152561"/>
    </source>
</evidence>
<feature type="region of interest" description="Disordered" evidence="1">
    <location>
        <begin position="223"/>
        <end position="269"/>
    </location>
</feature>
<proteinExistence type="predicted"/>